<dbReference type="Gene3D" id="1.20.1560.10">
    <property type="entry name" value="ABC transporter type 1, transmembrane domain"/>
    <property type="match status" value="1"/>
</dbReference>
<evidence type="ECO:0000256" key="5">
    <source>
        <dbReference type="ARBA" id="ARBA00022741"/>
    </source>
</evidence>
<dbReference type="InterPro" id="IPR003593">
    <property type="entry name" value="AAA+_ATPase"/>
</dbReference>
<evidence type="ECO:0000256" key="9">
    <source>
        <dbReference type="ARBA" id="ARBA00023180"/>
    </source>
</evidence>
<comment type="subcellular location">
    <subcellularLocation>
        <location evidence="1">Membrane</location>
        <topology evidence="1">Multi-pass membrane protein</topology>
    </subcellularLocation>
</comment>
<dbReference type="AlphaFoldDB" id="A0A9W8II29"/>
<keyword evidence="8 10" id="KW-0472">Membrane</keyword>
<dbReference type="PROSITE" id="PS50893">
    <property type="entry name" value="ABC_TRANSPORTER_2"/>
    <property type="match status" value="2"/>
</dbReference>
<protein>
    <recommendedName>
        <fullName evidence="11">ABC transporter domain-containing protein</fullName>
    </recommendedName>
</protein>
<dbReference type="GO" id="GO:0005524">
    <property type="term" value="F:ATP binding"/>
    <property type="evidence" value="ECO:0007669"/>
    <property type="project" value="UniProtKB-KW"/>
</dbReference>
<feature type="transmembrane region" description="Helical" evidence="10">
    <location>
        <begin position="783"/>
        <end position="805"/>
    </location>
</feature>
<dbReference type="InterPro" id="IPR017871">
    <property type="entry name" value="ABC_transporter-like_CS"/>
</dbReference>
<reference evidence="12" key="1">
    <citation type="submission" date="2022-07" db="EMBL/GenBank/DDBJ databases">
        <title>Phylogenomic reconstructions and comparative analyses of Kickxellomycotina fungi.</title>
        <authorList>
            <person name="Reynolds N.K."/>
            <person name="Stajich J.E."/>
            <person name="Barry K."/>
            <person name="Grigoriev I.V."/>
            <person name="Crous P."/>
            <person name="Smith M.E."/>
        </authorList>
    </citation>
    <scope>NUCLEOTIDE SEQUENCE</scope>
    <source>
        <strain evidence="12">NRRL 1566</strain>
    </source>
</reference>
<evidence type="ECO:0000256" key="4">
    <source>
        <dbReference type="ARBA" id="ARBA00022737"/>
    </source>
</evidence>
<comment type="caution">
    <text evidence="12">The sequence shown here is derived from an EMBL/GenBank/DDBJ whole genome shotgun (WGS) entry which is preliminary data.</text>
</comment>
<dbReference type="SUPFAM" id="SSF52540">
    <property type="entry name" value="P-loop containing nucleoside triphosphate hydrolases"/>
    <property type="match status" value="2"/>
</dbReference>
<dbReference type="GO" id="GO:0042626">
    <property type="term" value="F:ATPase-coupled transmembrane transporter activity"/>
    <property type="evidence" value="ECO:0007669"/>
    <property type="project" value="TreeGrafter"/>
</dbReference>
<dbReference type="PROSITE" id="PS00211">
    <property type="entry name" value="ABC_TRANSPORTER_1"/>
    <property type="match status" value="2"/>
</dbReference>
<dbReference type="GO" id="GO:0016020">
    <property type="term" value="C:membrane"/>
    <property type="evidence" value="ECO:0007669"/>
    <property type="project" value="UniProtKB-SubCell"/>
</dbReference>
<keyword evidence="3 10" id="KW-0812">Transmembrane</keyword>
<keyword evidence="5" id="KW-0547">Nucleotide-binding</keyword>
<dbReference type="Proteomes" id="UP001139887">
    <property type="component" value="Unassembled WGS sequence"/>
</dbReference>
<dbReference type="PANTHER" id="PTHR24223">
    <property type="entry name" value="ATP-BINDING CASSETTE SUB-FAMILY C"/>
    <property type="match status" value="1"/>
</dbReference>
<keyword evidence="2" id="KW-0813">Transport</keyword>
<evidence type="ECO:0000256" key="1">
    <source>
        <dbReference type="ARBA" id="ARBA00004141"/>
    </source>
</evidence>
<evidence type="ECO:0000256" key="8">
    <source>
        <dbReference type="ARBA" id="ARBA00023136"/>
    </source>
</evidence>
<proteinExistence type="predicted"/>
<keyword evidence="9" id="KW-0325">Glycoprotein</keyword>
<keyword evidence="13" id="KW-1185">Reference proteome</keyword>
<feature type="transmembrane region" description="Helical" evidence="10">
    <location>
        <begin position="716"/>
        <end position="737"/>
    </location>
</feature>
<feature type="transmembrane region" description="Helical" evidence="10">
    <location>
        <begin position="811"/>
        <end position="831"/>
    </location>
</feature>
<evidence type="ECO:0000313" key="12">
    <source>
        <dbReference type="EMBL" id="KAJ2852693.1"/>
    </source>
</evidence>
<evidence type="ECO:0000256" key="2">
    <source>
        <dbReference type="ARBA" id="ARBA00022448"/>
    </source>
</evidence>
<dbReference type="SUPFAM" id="SSF90123">
    <property type="entry name" value="ABC transporter transmembrane region"/>
    <property type="match status" value="1"/>
</dbReference>
<evidence type="ECO:0000313" key="13">
    <source>
        <dbReference type="Proteomes" id="UP001139887"/>
    </source>
</evidence>
<name>A0A9W8II29_9FUNG</name>
<evidence type="ECO:0000259" key="11">
    <source>
        <dbReference type="PROSITE" id="PS50893"/>
    </source>
</evidence>
<dbReference type="InterPro" id="IPR027417">
    <property type="entry name" value="P-loop_NTPase"/>
</dbReference>
<dbReference type="SMART" id="SM00382">
    <property type="entry name" value="AAA"/>
    <property type="match status" value="2"/>
</dbReference>
<feature type="domain" description="ABC transporter" evidence="11">
    <location>
        <begin position="1000"/>
        <end position="1229"/>
    </location>
</feature>
<keyword evidence="4" id="KW-0677">Repeat</keyword>
<feature type="transmembrane region" description="Helical" evidence="10">
    <location>
        <begin position="664"/>
        <end position="687"/>
    </location>
</feature>
<dbReference type="PANTHER" id="PTHR24223:SF399">
    <property type="entry name" value="ABC TRANSPORTER ATNG"/>
    <property type="match status" value="1"/>
</dbReference>
<evidence type="ECO:0000256" key="10">
    <source>
        <dbReference type="SAM" id="Phobius"/>
    </source>
</evidence>
<accession>A0A9W8II29</accession>
<organism evidence="12 13">
    <name type="scientific">Coemansia brasiliensis</name>
    <dbReference type="NCBI Taxonomy" id="2650707"/>
    <lineage>
        <taxon>Eukaryota</taxon>
        <taxon>Fungi</taxon>
        <taxon>Fungi incertae sedis</taxon>
        <taxon>Zoopagomycota</taxon>
        <taxon>Kickxellomycotina</taxon>
        <taxon>Kickxellomycetes</taxon>
        <taxon>Kickxellales</taxon>
        <taxon>Kickxellaceae</taxon>
        <taxon>Coemansia</taxon>
    </lineage>
</organism>
<evidence type="ECO:0000256" key="7">
    <source>
        <dbReference type="ARBA" id="ARBA00022989"/>
    </source>
</evidence>
<keyword evidence="7 10" id="KW-1133">Transmembrane helix</keyword>
<dbReference type="InterPro" id="IPR050173">
    <property type="entry name" value="ABC_transporter_C-like"/>
</dbReference>
<keyword evidence="6" id="KW-0067">ATP-binding</keyword>
<dbReference type="CDD" id="cd03244">
    <property type="entry name" value="ABCC_MRP_domain2"/>
    <property type="match status" value="1"/>
</dbReference>
<feature type="transmembrane region" description="Helical" evidence="10">
    <location>
        <begin position="238"/>
        <end position="259"/>
    </location>
</feature>
<dbReference type="Pfam" id="PF00005">
    <property type="entry name" value="ABC_tran"/>
    <property type="match status" value="2"/>
</dbReference>
<dbReference type="OrthoDB" id="6500128at2759"/>
<dbReference type="InterPro" id="IPR003439">
    <property type="entry name" value="ABC_transporter-like_ATP-bd"/>
</dbReference>
<dbReference type="Gene3D" id="3.40.50.300">
    <property type="entry name" value="P-loop containing nucleotide triphosphate hydrolases"/>
    <property type="match status" value="2"/>
</dbReference>
<dbReference type="CDD" id="cd03250">
    <property type="entry name" value="ABCC_MRP_domain1"/>
    <property type="match status" value="1"/>
</dbReference>
<feature type="domain" description="ABC transporter" evidence="11">
    <location>
        <begin position="406"/>
        <end position="631"/>
    </location>
</feature>
<evidence type="ECO:0000256" key="6">
    <source>
        <dbReference type="ARBA" id="ARBA00022840"/>
    </source>
</evidence>
<dbReference type="EMBL" id="JANBUW010000001">
    <property type="protein sequence ID" value="KAJ2852693.1"/>
    <property type="molecule type" value="Genomic_DNA"/>
</dbReference>
<sequence length="1234" mass="136104">MLLQPPTTSIISAFAFYVLELHDAFAVQPLMFRISTLCADLVLFIRITLSCNRRLRRQPDDSVAILDLAAKYASSQTADHVKFDRSKRAYVLQAILKELWRPILVITLGEAFLGIAEIWAVISITRIFALIPTHIGLADIMRELSVHFGFKVLVALFKAYHYEAKDELKTRLQNILYYMLCKQLVTTYGSNHDSSIMADLKSFVILPFVNNLFQAVNCLSPISGVLSNIAISYSLLGWRSVAILAIVLVISALSQWLFVQQSQKHASAKKPTTLSVRIKQLLPSLLAFKMLAFEDAIFQLKAHDFYNVSLGFGYAARSVAAVTKGLGAYLAAICLSATVHVSAAPLEIVRTLALLQQMTTSIEKLVGSLGIYADIIHLERTIESKLASGICLEDTSDSTLSRNPKIQMTGAIFKRQGCENFAVYADSLLISSGQLIAVTGAIGAGKSTLLLAMLGELNICSGKSCVEGTVAYVGQKPWIMNATIRENVLFGRTMDEELYRQVLALCCLQEDLARMTDGDSTLISNQGSTLSGGQQARLALARALYSEADIYLLDDTLAELDPSVQSTIWKNVLSSKGFLKGKIRILVTKERKYVSQCNAEICVVNGYARLTAEVSTNSSTPSPSNSKPHNIGDKVKATAQDTALETVSFSKMTTGSTKMQGLKYFVRTCGIWSLASALIMGVALFVVPRCIYERQIALLYRESTGGAANSIVLSQYAQFLLVGTAVDVAFVWISFATEQGIYIRFNRPKIANVLLRSYARAKMSEIWRITDRRIVSVIQTSEHALMVGVHMFVMHWVSYSASILYSMYKTYQISLPAIPLLIASCAFLSYAQSWGTDMLRQIQLLKMQKLDHKQAINVELFSGSLTVRAFRAYSYFSSQMMQLDITVAGIERLANAIINVRQVCKIVLQQLIALLMIGVVAVKVRQGAAIDTASIRMYYEMLTESLPLLVSIFTISDDITNHAQALQEFCDHANLETEGSRHIHGSDIKDQRWPPVHGSIRFKGCTMSYGNSKRPALNSISVFIKDKEKIGIVGRTGSGKSSLINALLRIVELEEGKITIGGMDISQLGVHDLRQQISVVPQTGALFEGTLRENLDPFSQHSETEVRAAIRDAKLADFEPDTQIESCGNNLSAGQKKLVAICRAILQRRKILILDEAGASIDKETEQAVQEILATKFQNSTVLTIAHQVEKVGRSSSRIVVMDQGKIAEFGARKTLLAANGIYAELERKERGEM</sequence>
<dbReference type="FunFam" id="3.40.50.300:FF:001172">
    <property type="entry name" value="Cystic fibrosis transmembrane conductance regulator"/>
    <property type="match status" value="1"/>
</dbReference>
<gene>
    <name evidence="12" type="ORF">IWW36_000050</name>
</gene>
<evidence type="ECO:0000256" key="3">
    <source>
        <dbReference type="ARBA" id="ARBA00022692"/>
    </source>
</evidence>
<dbReference type="GO" id="GO:0016887">
    <property type="term" value="F:ATP hydrolysis activity"/>
    <property type="evidence" value="ECO:0007669"/>
    <property type="project" value="InterPro"/>
</dbReference>
<dbReference type="InterPro" id="IPR036640">
    <property type="entry name" value="ABC1_TM_sf"/>
</dbReference>